<proteinExistence type="predicted"/>
<accession>A0A2A2T807</accession>
<keyword evidence="1" id="KW-0560">Oxidoreductase</keyword>
<dbReference type="Pfam" id="PF13510">
    <property type="entry name" value="Fer2_4"/>
    <property type="match status" value="1"/>
</dbReference>
<reference evidence="2 3" key="1">
    <citation type="submission" date="2017-08" db="EMBL/GenBank/DDBJ databases">
        <title>WGS of Clinical strains of the CDC Group NO-1 linked to zoonotic infections in humans.</title>
        <authorList>
            <person name="Bernier A.-M."/>
            <person name="Bernard K."/>
        </authorList>
    </citation>
    <scope>NUCLEOTIDE SEQUENCE [LARGE SCALE GENOMIC DNA]</scope>
    <source>
        <strain evidence="2 3">NML91-0035</strain>
    </source>
</reference>
<evidence type="ECO:0000313" key="2">
    <source>
        <dbReference type="EMBL" id="PAX17922.1"/>
    </source>
</evidence>
<dbReference type="GO" id="GO:0016491">
    <property type="term" value="F:oxidoreductase activity"/>
    <property type="evidence" value="ECO:0007669"/>
    <property type="project" value="UniProtKB-KW"/>
</dbReference>
<dbReference type="InterPro" id="IPR042204">
    <property type="entry name" value="2Fe-2S-bd_N"/>
</dbReference>
<dbReference type="RefSeq" id="WP_095542444.1">
    <property type="nucleotide sequence ID" value="NZ_NSJC01000008.1"/>
</dbReference>
<dbReference type="AlphaFoldDB" id="A0A2A2T807"/>
<gene>
    <name evidence="2" type="ORF">CLI92_03655</name>
</gene>
<dbReference type="SUPFAM" id="SSF54292">
    <property type="entry name" value="2Fe-2S ferredoxin-like"/>
    <property type="match status" value="1"/>
</dbReference>
<dbReference type="EMBL" id="NTBI01000002">
    <property type="protein sequence ID" value="PAX17922.1"/>
    <property type="molecule type" value="Genomic_DNA"/>
</dbReference>
<protein>
    <submittedName>
        <fullName evidence="2">Ferredoxin</fullName>
    </submittedName>
</protein>
<dbReference type="Gene3D" id="3.10.20.440">
    <property type="entry name" value="2Fe-2S iron-sulphur cluster binding domain, sarcosine oxidase, alpha subunit, N-terminal domain"/>
    <property type="match status" value="1"/>
</dbReference>
<name>A0A2A2T807_9BURK</name>
<dbReference type="Proteomes" id="UP000217780">
    <property type="component" value="Unassembled WGS sequence"/>
</dbReference>
<organism evidence="2 3">
    <name type="scientific">Vandammella animalimorsus</name>
    <dbReference type="NCBI Taxonomy" id="2029117"/>
    <lineage>
        <taxon>Bacteria</taxon>
        <taxon>Pseudomonadati</taxon>
        <taxon>Pseudomonadota</taxon>
        <taxon>Betaproteobacteria</taxon>
        <taxon>Burkholderiales</taxon>
        <taxon>Comamonadaceae</taxon>
        <taxon>Vandammella</taxon>
    </lineage>
</organism>
<sequence>MPRPSAHEVRAEALLQRLKALDRPVVQFTLDGQPASALLGDTVMTAILTQRTRLRIHEFSQLPRAGFCVMGACQDCWVRLADGRSIRACQSLIEPGMAICTDGAQRPPGP</sequence>
<dbReference type="GeneID" id="93873613"/>
<comment type="caution">
    <text evidence="2">The sequence shown here is derived from an EMBL/GenBank/DDBJ whole genome shotgun (WGS) entry which is preliminary data.</text>
</comment>
<dbReference type="InterPro" id="IPR036010">
    <property type="entry name" value="2Fe-2S_ferredoxin-like_sf"/>
</dbReference>
<evidence type="ECO:0000313" key="3">
    <source>
        <dbReference type="Proteomes" id="UP000217780"/>
    </source>
</evidence>
<evidence type="ECO:0000256" key="1">
    <source>
        <dbReference type="ARBA" id="ARBA00023002"/>
    </source>
</evidence>
<dbReference type="GO" id="GO:0051536">
    <property type="term" value="F:iron-sulfur cluster binding"/>
    <property type="evidence" value="ECO:0007669"/>
    <property type="project" value="InterPro"/>
</dbReference>